<dbReference type="GO" id="GO:0005524">
    <property type="term" value="F:ATP binding"/>
    <property type="evidence" value="ECO:0007669"/>
    <property type="project" value="UniProtKB-KW"/>
</dbReference>
<gene>
    <name evidence="9" type="ORF">BCR35DRAFT_304781</name>
</gene>
<dbReference type="EC" id="6.2.1.2" evidence="5"/>
<accession>A0A1Y2F634</accession>
<evidence type="ECO:0000313" key="10">
    <source>
        <dbReference type="Proteomes" id="UP000193467"/>
    </source>
</evidence>
<evidence type="ECO:0000256" key="4">
    <source>
        <dbReference type="ARBA" id="ARBA00022840"/>
    </source>
</evidence>
<dbReference type="Gene3D" id="3.40.50.12780">
    <property type="entry name" value="N-terminal domain of ligase-like"/>
    <property type="match status" value="1"/>
</dbReference>
<dbReference type="PANTHER" id="PTHR43605:SF10">
    <property type="entry name" value="ACYL-COA SYNTHETASE MEDIUM CHAIN FAMILY MEMBER 3"/>
    <property type="match status" value="1"/>
</dbReference>
<dbReference type="Pfam" id="PF00501">
    <property type="entry name" value="AMP-binding"/>
    <property type="match status" value="1"/>
</dbReference>
<dbReference type="FunFam" id="3.30.300.30:FF:000005">
    <property type="entry name" value="Acyl-coenzyme A synthetase ACSM5, mitochondrial"/>
    <property type="match status" value="1"/>
</dbReference>
<dbReference type="PROSITE" id="PS00455">
    <property type="entry name" value="AMP_BINDING"/>
    <property type="match status" value="1"/>
</dbReference>
<reference evidence="9 10" key="1">
    <citation type="submission" date="2016-07" db="EMBL/GenBank/DDBJ databases">
        <title>Pervasive Adenine N6-methylation of Active Genes in Fungi.</title>
        <authorList>
            <consortium name="DOE Joint Genome Institute"/>
            <person name="Mondo S.J."/>
            <person name="Dannebaum R.O."/>
            <person name="Kuo R.C."/>
            <person name="Labutti K."/>
            <person name="Haridas S."/>
            <person name="Kuo A."/>
            <person name="Salamov A."/>
            <person name="Ahrendt S.R."/>
            <person name="Lipzen A."/>
            <person name="Sullivan W."/>
            <person name="Andreopoulos W.B."/>
            <person name="Clum A."/>
            <person name="Lindquist E."/>
            <person name="Daum C."/>
            <person name="Ramamoorthy G.K."/>
            <person name="Gryganskyi A."/>
            <person name="Culley D."/>
            <person name="Magnuson J.K."/>
            <person name="James T.Y."/>
            <person name="O'Malley M.A."/>
            <person name="Stajich J.E."/>
            <person name="Spatafora J.W."/>
            <person name="Visel A."/>
            <person name="Grigoriev I.V."/>
        </authorList>
    </citation>
    <scope>NUCLEOTIDE SEQUENCE [LARGE SCALE GENOMIC DNA]</scope>
    <source>
        <strain evidence="9 10">62-1032</strain>
    </source>
</reference>
<keyword evidence="4" id="KW-0067">ATP-binding</keyword>
<comment type="caution">
    <text evidence="9">The sequence shown here is derived from an EMBL/GenBank/DDBJ whole genome shotgun (WGS) entry which is preliminary data.</text>
</comment>
<sequence length="578" mass="63795">MTALDFSYSTLHEKYGNGIPCPSDFSFPSHVLDAWSAKQPQAEALHWVSPDFSKEKIVTYRELTDLSNRAAIAFEKSGLKKGDKVMVQLPRVNEWYIVLFGLMRLGAIPVPGTSLLVAKDLKFRANACGAVAFVGDAESTSRFEEIAKEVNVSKIWQVRVDNDSGLGRGRKDFQAAVSAVAEGEKWKGPAHSSSDLALLYFTSGTTGDPKMVLLESEYTLGHTLTGSWYQLGPGKLFLNMADLGWAKAAYSTFGNFNLGGTLFVQPPPAGNFNPTQLLEALHRFPVTSLCAPPTIYRTLVTSASLKYIKTHPFKALEHCVSAGEPLNPSVIAEWRKATDLTIKDAWGQSETVIMVGNFQGEEVREGSMGKLAPHVIVAVIDSNGKELPDGEEGELAVRVDVGGGSRWIFKGYIKNGKVDKRQKTHGGKTWYCTGDRGIRDRDGYFWFVGRDDDVITTSGYRVGPFEVESALKAHPAVLESAAVGSPDAARGEIVKAFVKLSEEYRVKYAGSSKEQLDELILELQTFFKSYTAPYKVPREFEFVESLPSTISGKIRRVELRNLEYKRKAHIVKQLKSKL</sequence>
<feature type="domain" description="AMP-binding enzyme C-terminal" evidence="8">
    <location>
        <begin position="466"/>
        <end position="553"/>
    </location>
</feature>
<evidence type="ECO:0000313" key="9">
    <source>
        <dbReference type="EMBL" id="ORY79352.1"/>
    </source>
</evidence>
<feature type="domain" description="AMP-dependent synthetase/ligase" evidence="7">
    <location>
        <begin position="33"/>
        <end position="412"/>
    </location>
</feature>
<dbReference type="InterPro" id="IPR000873">
    <property type="entry name" value="AMP-dep_synth/lig_dom"/>
</dbReference>
<organism evidence="9 10">
    <name type="scientific">Leucosporidium creatinivorum</name>
    <dbReference type="NCBI Taxonomy" id="106004"/>
    <lineage>
        <taxon>Eukaryota</taxon>
        <taxon>Fungi</taxon>
        <taxon>Dikarya</taxon>
        <taxon>Basidiomycota</taxon>
        <taxon>Pucciniomycotina</taxon>
        <taxon>Microbotryomycetes</taxon>
        <taxon>Leucosporidiales</taxon>
        <taxon>Leucosporidium</taxon>
    </lineage>
</organism>
<dbReference type="OrthoDB" id="6614653at2759"/>
<evidence type="ECO:0000256" key="3">
    <source>
        <dbReference type="ARBA" id="ARBA00022741"/>
    </source>
</evidence>
<evidence type="ECO:0000256" key="5">
    <source>
        <dbReference type="ARBA" id="ARBA00039009"/>
    </source>
</evidence>
<comment type="similarity">
    <text evidence="1">Belongs to the ATP-dependent AMP-binding enzyme family.</text>
</comment>
<dbReference type="EMBL" id="MCGR01000027">
    <property type="protein sequence ID" value="ORY79352.1"/>
    <property type="molecule type" value="Genomic_DNA"/>
</dbReference>
<dbReference type="Pfam" id="PF13193">
    <property type="entry name" value="AMP-binding_C"/>
    <property type="match status" value="1"/>
</dbReference>
<dbReference type="GO" id="GO:0004321">
    <property type="term" value="F:fatty-acyl-CoA synthase activity"/>
    <property type="evidence" value="ECO:0007669"/>
    <property type="project" value="TreeGrafter"/>
</dbReference>
<evidence type="ECO:0000256" key="6">
    <source>
        <dbReference type="ARBA" id="ARBA00048477"/>
    </source>
</evidence>
<dbReference type="PANTHER" id="PTHR43605">
    <property type="entry name" value="ACYL-COENZYME A SYNTHETASE"/>
    <property type="match status" value="1"/>
</dbReference>
<comment type="catalytic activity">
    <reaction evidence="6">
        <text>a medium-chain fatty acid + ATP + CoA = a medium-chain fatty acyl-CoA + AMP + diphosphate</text>
        <dbReference type="Rhea" id="RHEA:48340"/>
        <dbReference type="ChEBI" id="CHEBI:30616"/>
        <dbReference type="ChEBI" id="CHEBI:33019"/>
        <dbReference type="ChEBI" id="CHEBI:57287"/>
        <dbReference type="ChEBI" id="CHEBI:59558"/>
        <dbReference type="ChEBI" id="CHEBI:90546"/>
        <dbReference type="ChEBI" id="CHEBI:456215"/>
        <dbReference type="EC" id="6.2.1.2"/>
    </reaction>
    <physiologicalReaction direction="left-to-right" evidence="6">
        <dbReference type="Rhea" id="RHEA:48341"/>
    </physiologicalReaction>
</comment>
<dbReference type="InterPro" id="IPR045851">
    <property type="entry name" value="AMP-bd_C_sf"/>
</dbReference>
<dbReference type="AlphaFoldDB" id="A0A1Y2F634"/>
<protein>
    <recommendedName>
        <fullName evidence="5">medium-chain acyl-CoA ligase</fullName>
        <ecNumber evidence="5">6.2.1.2</ecNumber>
    </recommendedName>
</protein>
<dbReference type="STRING" id="106004.A0A1Y2F634"/>
<evidence type="ECO:0000259" key="7">
    <source>
        <dbReference type="Pfam" id="PF00501"/>
    </source>
</evidence>
<dbReference type="InterPro" id="IPR025110">
    <property type="entry name" value="AMP-bd_C"/>
</dbReference>
<proteinExistence type="inferred from homology"/>
<name>A0A1Y2F634_9BASI</name>
<dbReference type="InterPro" id="IPR051087">
    <property type="entry name" value="Mitochondrial_ACSM"/>
</dbReference>
<dbReference type="Gene3D" id="3.30.300.30">
    <property type="match status" value="1"/>
</dbReference>
<evidence type="ECO:0000256" key="2">
    <source>
        <dbReference type="ARBA" id="ARBA00022598"/>
    </source>
</evidence>
<keyword evidence="2" id="KW-0436">Ligase</keyword>
<evidence type="ECO:0000256" key="1">
    <source>
        <dbReference type="ARBA" id="ARBA00006432"/>
    </source>
</evidence>
<dbReference type="SUPFAM" id="SSF56801">
    <property type="entry name" value="Acetyl-CoA synthetase-like"/>
    <property type="match status" value="1"/>
</dbReference>
<dbReference type="InterPro" id="IPR042099">
    <property type="entry name" value="ANL_N_sf"/>
</dbReference>
<dbReference type="GO" id="GO:0031956">
    <property type="term" value="F:medium-chain fatty acid-CoA ligase activity"/>
    <property type="evidence" value="ECO:0007669"/>
    <property type="project" value="UniProtKB-EC"/>
</dbReference>
<dbReference type="InParanoid" id="A0A1Y2F634"/>
<dbReference type="InterPro" id="IPR020845">
    <property type="entry name" value="AMP-binding_CS"/>
</dbReference>
<dbReference type="GO" id="GO:0006637">
    <property type="term" value="P:acyl-CoA metabolic process"/>
    <property type="evidence" value="ECO:0007669"/>
    <property type="project" value="TreeGrafter"/>
</dbReference>
<evidence type="ECO:0000259" key="8">
    <source>
        <dbReference type="Pfam" id="PF13193"/>
    </source>
</evidence>
<dbReference type="GO" id="GO:0006633">
    <property type="term" value="P:fatty acid biosynthetic process"/>
    <property type="evidence" value="ECO:0007669"/>
    <property type="project" value="TreeGrafter"/>
</dbReference>
<keyword evidence="10" id="KW-1185">Reference proteome</keyword>
<keyword evidence="3" id="KW-0547">Nucleotide-binding</keyword>
<dbReference type="Proteomes" id="UP000193467">
    <property type="component" value="Unassembled WGS sequence"/>
</dbReference>